<reference evidence="1" key="2">
    <citation type="submission" date="2025-08" db="UniProtKB">
        <authorList>
            <consortium name="Ensembl"/>
        </authorList>
    </citation>
    <scope>IDENTIFICATION</scope>
</reference>
<reference evidence="1" key="3">
    <citation type="submission" date="2025-09" db="UniProtKB">
        <authorList>
            <consortium name="Ensembl"/>
        </authorList>
    </citation>
    <scope>IDENTIFICATION</scope>
</reference>
<dbReference type="GeneTree" id="ENSGT01150000289414"/>
<proteinExistence type="predicted"/>
<evidence type="ECO:0000313" key="2">
    <source>
        <dbReference type="Proteomes" id="UP000008672"/>
    </source>
</evidence>
<dbReference type="PANTHER" id="PTHR33066:SF2">
    <property type="entry name" value="FILAGGRIN-2-LIKE"/>
    <property type="match status" value="1"/>
</dbReference>
<dbReference type="EMBL" id="AFYH01095999">
    <property type="status" value="NOT_ANNOTATED_CDS"/>
    <property type="molecule type" value="Genomic_DNA"/>
</dbReference>
<dbReference type="AlphaFoldDB" id="H3AI46"/>
<organism evidence="1 2">
    <name type="scientific">Latimeria chalumnae</name>
    <name type="common">Coelacanth</name>
    <dbReference type="NCBI Taxonomy" id="7897"/>
    <lineage>
        <taxon>Eukaryota</taxon>
        <taxon>Metazoa</taxon>
        <taxon>Chordata</taxon>
        <taxon>Craniata</taxon>
        <taxon>Vertebrata</taxon>
        <taxon>Euteleostomi</taxon>
        <taxon>Coelacanthiformes</taxon>
        <taxon>Coelacanthidae</taxon>
        <taxon>Latimeria</taxon>
    </lineage>
</organism>
<dbReference type="InParanoid" id="H3AI46"/>
<protein>
    <submittedName>
        <fullName evidence="1">Uncharacterized protein</fullName>
    </submittedName>
</protein>
<evidence type="ECO:0000313" key="1">
    <source>
        <dbReference type="Ensembl" id="ENSLACP00000009317.1"/>
    </source>
</evidence>
<keyword evidence="2" id="KW-1185">Reference proteome</keyword>
<accession>H3AI46</accession>
<dbReference type="Ensembl" id="ENSLACT00000009388.1">
    <property type="protein sequence ID" value="ENSLACP00000009317.1"/>
    <property type="gene ID" value="ENSLACG00000008219.1"/>
</dbReference>
<dbReference type="PANTHER" id="PTHR33066">
    <property type="entry name" value="INTEGRASE_SAM-LIKE_N DOMAIN-CONTAINING PROTEIN"/>
    <property type="match status" value="1"/>
</dbReference>
<dbReference type="HOGENOM" id="CLU_107849_2_0_1"/>
<reference evidence="2" key="1">
    <citation type="submission" date="2011-08" db="EMBL/GenBank/DDBJ databases">
        <title>The draft genome of Latimeria chalumnae.</title>
        <authorList>
            <person name="Di Palma F."/>
            <person name="Alfoldi J."/>
            <person name="Johnson J."/>
            <person name="Berlin A."/>
            <person name="Gnerre S."/>
            <person name="Jaffe D."/>
            <person name="MacCallum I."/>
            <person name="Young S."/>
            <person name="Walker B.J."/>
            <person name="Lander E."/>
            <person name="Lindblad-Toh K."/>
        </authorList>
    </citation>
    <scope>NUCLEOTIDE SEQUENCE [LARGE SCALE GENOMIC DNA]</scope>
    <source>
        <strain evidence="2">Wild caught</strain>
    </source>
</reference>
<sequence length="120" mass="13624">MVFKHRHFKHLGCSSKVINTLLASCRGSTSWFFSFWCTEAQISPKQASISKVLSFLQDGLDKGLNLSLLRVQAFALGAIKGETEVFPLVLILIPPFRALVPQWDMKFFLNALFRPCFEPF</sequence>
<dbReference type="Proteomes" id="UP000008672">
    <property type="component" value="Unassembled WGS sequence"/>
</dbReference>
<name>H3AI46_LATCH</name>